<dbReference type="GO" id="GO:0031410">
    <property type="term" value="C:cytoplasmic vesicle"/>
    <property type="evidence" value="ECO:0007669"/>
    <property type="project" value="UniProtKB-SubCell"/>
</dbReference>
<reference evidence="14" key="1">
    <citation type="submission" date="2025-08" db="UniProtKB">
        <authorList>
            <consortium name="RefSeq"/>
        </authorList>
    </citation>
    <scope>IDENTIFICATION</scope>
    <source>
        <tissue evidence="14">Muscle</tissue>
    </source>
</reference>
<dbReference type="Proteomes" id="UP000694851">
    <property type="component" value="Unplaced"/>
</dbReference>
<evidence type="ECO:0000256" key="8">
    <source>
        <dbReference type="ARBA" id="ARBA00022685"/>
    </source>
</evidence>
<dbReference type="InterPro" id="IPR000874">
    <property type="entry name" value="Bombesin"/>
</dbReference>
<keyword evidence="7" id="KW-0467">Mast cell degranulation</keyword>
<keyword evidence="11" id="KW-0968">Cytoplasmic vesicle</keyword>
<sequence>MDDFRERLSRRPQLAIGRRQSAPVCCGGAPSPPSSGLSYKIGAWWRLQQWRGRRRRHSFSEVLVQRSLVLGDGALSTQPRRALQGLPSRTMRGRELPLVLLALVLCQAPRGPAAPVPEARETVLAKMYPRGNHWAVGHLMGKKSTGETPYVYKGGSLKQQLPEYILWEEAARNLLSLIEAKGTRSHQSPPRGAPGYSPVYLGFQD</sequence>
<comment type="similarity">
    <text evidence="4">Belongs to the bombesin/neuromedin-B/ranatensin family.</text>
</comment>
<evidence type="ECO:0000256" key="7">
    <source>
        <dbReference type="ARBA" id="ARBA00022675"/>
    </source>
</evidence>
<dbReference type="PANTHER" id="PTHR16866:SF2">
    <property type="entry name" value="GASTRIN-RELEASING PEPTIDE"/>
    <property type="match status" value="1"/>
</dbReference>
<evidence type="ECO:0000256" key="5">
    <source>
        <dbReference type="ARBA" id="ARBA00016270"/>
    </source>
</evidence>
<evidence type="ECO:0000256" key="9">
    <source>
        <dbReference type="ARBA" id="ARBA00022729"/>
    </source>
</evidence>
<keyword evidence="10" id="KW-0027">Amidation</keyword>
<evidence type="ECO:0000256" key="6">
    <source>
        <dbReference type="ARBA" id="ARBA00022525"/>
    </source>
</evidence>
<organism evidence="13 14">
    <name type="scientific">Hipposideros armiger</name>
    <name type="common">Great Himalayan leaf-nosed bat</name>
    <dbReference type="NCBI Taxonomy" id="186990"/>
    <lineage>
        <taxon>Eukaryota</taxon>
        <taxon>Metazoa</taxon>
        <taxon>Chordata</taxon>
        <taxon>Craniata</taxon>
        <taxon>Vertebrata</taxon>
        <taxon>Euteleostomi</taxon>
        <taxon>Mammalia</taxon>
        <taxon>Eutheria</taxon>
        <taxon>Laurasiatheria</taxon>
        <taxon>Chiroptera</taxon>
        <taxon>Yinpterochiroptera</taxon>
        <taxon>Rhinolophoidea</taxon>
        <taxon>Hipposideridae</taxon>
        <taxon>Hipposideros</taxon>
    </lineage>
</organism>
<evidence type="ECO:0000256" key="12">
    <source>
        <dbReference type="ARBA" id="ARBA00033733"/>
    </source>
</evidence>
<evidence type="ECO:0000256" key="10">
    <source>
        <dbReference type="ARBA" id="ARBA00022815"/>
    </source>
</evidence>
<protein>
    <recommendedName>
        <fullName evidence="5">Gastrin-releasing peptide</fullName>
    </recommendedName>
</protein>
<evidence type="ECO:0000256" key="3">
    <source>
        <dbReference type="ARBA" id="ARBA00004613"/>
    </source>
</evidence>
<dbReference type="AlphaFoldDB" id="A0A8B7R5A0"/>
<evidence type="ECO:0000313" key="13">
    <source>
        <dbReference type="Proteomes" id="UP000694851"/>
    </source>
</evidence>
<accession>A0A8B7R5A0</accession>
<dbReference type="RefSeq" id="XP_019496161.1">
    <property type="nucleotide sequence ID" value="XM_019640616.1"/>
</dbReference>
<keyword evidence="6" id="KW-0964">Secreted</keyword>
<dbReference type="CTD" id="2922"/>
<gene>
    <name evidence="14" type="primary">GRP</name>
</gene>
<dbReference type="KEGG" id="hai:109381729"/>
<comment type="subcellular location">
    <subcellularLocation>
        <location evidence="2">Cell projection</location>
        <location evidence="2">Neuron projection</location>
    </subcellularLocation>
    <subcellularLocation>
        <location evidence="1">Cytoplasmic vesicle</location>
        <location evidence="1">Secretory vesicle lumen</location>
    </subcellularLocation>
    <subcellularLocation>
        <location evidence="3">Secreted</location>
    </subcellularLocation>
</comment>
<dbReference type="OrthoDB" id="9879745at2759"/>
<evidence type="ECO:0000256" key="11">
    <source>
        <dbReference type="ARBA" id="ARBA00023329"/>
    </source>
</evidence>
<dbReference type="GO" id="GO:0005184">
    <property type="term" value="F:neuropeptide hormone activity"/>
    <property type="evidence" value="ECO:0007669"/>
    <property type="project" value="TreeGrafter"/>
</dbReference>
<comment type="function">
    <text evidence="12">Induces an itch response through activation of receptors present on mast cells, triggering mast cell degranulation.</text>
</comment>
<dbReference type="PROSITE" id="PS00257">
    <property type="entry name" value="BOMBESIN"/>
    <property type="match status" value="1"/>
</dbReference>
<name>A0A8B7R5A0_HIPAR</name>
<keyword evidence="9" id="KW-0732">Signal</keyword>
<dbReference type="GO" id="GO:0043005">
    <property type="term" value="C:neuron projection"/>
    <property type="evidence" value="ECO:0007669"/>
    <property type="project" value="UniProtKB-SubCell"/>
</dbReference>
<evidence type="ECO:0000256" key="4">
    <source>
        <dbReference type="ARBA" id="ARBA00010012"/>
    </source>
</evidence>
<dbReference type="Pfam" id="PF02044">
    <property type="entry name" value="Bombesin"/>
    <property type="match status" value="1"/>
</dbReference>
<dbReference type="GeneID" id="109381729"/>
<keyword evidence="8" id="KW-0165">Cleavage on pair of basic residues</keyword>
<evidence type="ECO:0000256" key="2">
    <source>
        <dbReference type="ARBA" id="ARBA00004487"/>
    </source>
</evidence>
<dbReference type="GO" id="GO:0007218">
    <property type="term" value="P:neuropeptide signaling pathway"/>
    <property type="evidence" value="ECO:0007669"/>
    <property type="project" value="InterPro"/>
</dbReference>
<dbReference type="GO" id="GO:0043303">
    <property type="term" value="P:mast cell degranulation"/>
    <property type="evidence" value="ECO:0007669"/>
    <property type="project" value="UniProtKB-KW"/>
</dbReference>
<proteinExistence type="inferred from homology"/>
<keyword evidence="13" id="KW-1185">Reference proteome</keyword>
<evidence type="ECO:0000256" key="1">
    <source>
        <dbReference type="ARBA" id="ARBA00004263"/>
    </source>
</evidence>
<dbReference type="PANTHER" id="PTHR16866">
    <property type="entry name" value="GASTRIN-RELEASING PEPTIDE"/>
    <property type="match status" value="1"/>
</dbReference>
<evidence type="ECO:0000313" key="14">
    <source>
        <dbReference type="RefSeq" id="XP_019496161.1"/>
    </source>
</evidence>
<dbReference type="GO" id="GO:0005615">
    <property type="term" value="C:extracellular space"/>
    <property type="evidence" value="ECO:0007669"/>
    <property type="project" value="TreeGrafter"/>
</dbReference>